<evidence type="ECO:0000313" key="2">
    <source>
        <dbReference type="Proteomes" id="UP000179243"/>
    </source>
</evidence>
<sequence length="333" mass="38177">MPGNRRSYPNRIFFLIFLSVSLSFGQLYEYINDPLTDGATLAKETQEGSLGADGWKSLTNTAYLMYELPENTKSGKLIFEVKGFEENAGEGNARQNCIALYNLYQATGNYVVKSNTGQAGIMWRYYYTDLDAHGPGDVRFRIEGLNVYAEVQRDTENPGWDQNTWYTIEFGWSQTNAYWKRNGQQFATMSFPNKDQAFRWLYLSNAKWYDMYGRKDLTIRNVHIMTDINATSVFNISTDQKGMVISAQPHPFNSRTAITVGYDVDDWQKDKIKVQVYNLEGMLMQTLLPTAFHSTQYALHLVDWDASSHPSGVYILKVKSGNSIYSKKLVKQR</sequence>
<proteinExistence type="predicted"/>
<dbReference type="EMBL" id="MFYX01000113">
    <property type="protein sequence ID" value="OGK02073.1"/>
    <property type="molecule type" value="Genomic_DNA"/>
</dbReference>
<gene>
    <name evidence="1" type="ORF">A2519_18810</name>
</gene>
<protein>
    <recommendedName>
        <fullName evidence="3">Secretion system C-terminal sorting domain-containing protein</fullName>
    </recommendedName>
</protein>
<dbReference type="InterPro" id="IPR026444">
    <property type="entry name" value="Secre_tail"/>
</dbReference>
<accession>A0A1F7F662</accession>
<name>A0A1F7F662_UNCRA</name>
<evidence type="ECO:0008006" key="3">
    <source>
        <dbReference type="Google" id="ProtNLM"/>
    </source>
</evidence>
<reference evidence="1 2" key="1">
    <citation type="journal article" date="2016" name="Nat. Commun.">
        <title>Thousands of microbial genomes shed light on interconnected biogeochemical processes in an aquifer system.</title>
        <authorList>
            <person name="Anantharaman K."/>
            <person name="Brown C.T."/>
            <person name="Hug L.A."/>
            <person name="Sharon I."/>
            <person name="Castelle C.J."/>
            <person name="Probst A.J."/>
            <person name="Thomas B.C."/>
            <person name="Singh A."/>
            <person name="Wilkins M.J."/>
            <person name="Karaoz U."/>
            <person name="Brodie E.L."/>
            <person name="Williams K.H."/>
            <person name="Hubbard S.S."/>
            <person name="Banfield J.F."/>
        </authorList>
    </citation>
    <scope>NUCLEOTIDE SEQUENCE [LARGE SCALE GENOMIC DNA]</scope>
</reference>
<comment type="caution">
    <text evidence="1">The sequence shown here is derived from an EMBL/GenBank/DDBJ whole genome shotgun (WGS) entry which is preliminary data.</text>
</comment>
<organism evidence="1 2">
    <name type="scientific">Candidatus Raymondbacteria bacterium RIFOXYD12_FULL_49_13</name>
    <dbReference type="NCBI Taxonomy" id="1817890"/>
    <lineage>
        <taxon>Bacteria</taxon>
        <taxon>Raymondiibacteriota</taxon>
    </lineage>
</organism>
<evidence type="ECO:0000313" key="1">
    <source>
        <dbReference type="EMBL" id="OGK02073.1"/>
    </source>
</evidence>
<dbReference type="Proteomes" id="UP000179243">
    <property type="component" value="Unassembled WGS sequence"/>
</dbReference>
<dbReference type="AlphaFoldDB" id="A0A1F7F662"/>
<dbReference type="NCBIfam" id="TIGR04183">
    <property type="entry name" value="Por_Secre_tail"/>
    <property type="match status" value="1"/>
</dbReference>